<name>A0A544QWF5_9FIRM</name>
<keyword evidence="2 7" id="KW-0560">Oxidoreductase</keyword>
<evidence type="ECO:0000256" key="2">
    <source>
        <dbReference type="ARBA" id="ARBA00023002"/>
    </source>
</evidence>
<dbReference type="OrthoDB" id="4174719at2"/>
<dbReference type="HAMAP" id="MF_01401">
    <property type="entry name" value="MsrA"/>
    <property type="match status" value="1"/>
</dbReference>
<dbReference type="EC" id="1.8.4.12" evidence="7"/>
<gene>
    <name evidence="7 10" type="primary">msrB</name>
    <name evidence="8" type="synonym">msrA</name>
    <name evidence="10" type="ORF">EXD82_04055</name>
</gene>
<evidence type="ECO:0000256" key="8">
    <source>
        <dbReference type="HAMAP-Rule" id="MF_01401"/>
    </source>
</evidence>
<dbReference type="InterPro" id="IPR011057">
    <property type="entry name" value="Mss4-like_sf"/>
</dbReference>
<keyword evidence="11" id="KW-1185">Reference proteome</keyword>
<evidence type="ECO:0000256" key="4">
    <source>
        <dbReference type="ARBA" id="ARBA00047806"/>
    </source>
</evidence>
<dbReference type="RefSeq" id="WP_142535632.1">
    <property type="nucleotide sequence ID" value="NZ_SGJB01000005.1"/>
</dbReference>
<comment type="caution">
    <text evidence="7">Lacks conserved residue(s) required for the propagation of feature annotation.</text>
</comment>
<comment type="function">
    <text evidence="8">Has an important function as a repair enzyme for proteins that have been inactivated by oxidation. Catalyzes the reversible oxidation-reduction of methionine sulfoxide in proteins to methionine.</text>
</comment>
<dbReference type="SUPFAM" id="SSF55068">
    <property type="entry name" value="Peptide methionine sulfoxide reductase"/>
    <property type="match status" value="1"/>
</dbReference>
<dbReference type="Pfam" id="PF01625">
    <property type="entry name" value="PMSR"/>
    <property type="match status" value="1"/>
</dbReference>
<dbReference type="Pfam" id="PF01641">
    <property type="entry name" value="SelR"/>
    <property type="match status" value="1"/>
</dbReference>
<evidence type="ECO:0000256" key="5">
    <source>
        <dbReference type="ARBA" id="ARBA00048488"/>
    </source>
</evidence>
<comment type="catalytic activity">
    <reaction evidence="5 7">
        <text>L-methionyl-[protein] + [thioredoxin]-disulfide + H2O = L-methionyl-(R)-S-oxide-[protein] + [thioredoxin]-dithiol</text>
        <dbReference type="Rhea" id="RHEA:24164"/>
        <dbReference type="Rhea" id="RHEA-COMP:10698"/>
        <dbReference type="Rhea" id="RHEA-COMP:10700"/>
        <dbReference type="Rhea" id="RHEA-COMP:12313"/>
        <dbReference type="Rhea" id="RHEA-COMP:12314"/>
        <dbReference type="ChEBI" id="CHEBI:15377"/>
        <dbReference type="ChEBI" id="CHEBI:16044"/>
        <dbReference type="ChEBI" id="CHEBI:29950"/>
        <dbReference type="ChEBI" id="CHEBI:45764"/>
        <dbReference type="ChEBI" id="CHEBI:50058"/>
        <dbReference type="EC" id="1.8.4.12"/>
    </reaction>
</comment>
<dbReference type="InterPro" id="IPR036509">
    <property type="entry name" value="Met_Sox_Rdtase_MsrA_sf"/>
</dbReference>
<comment type="catalytic activity">
    <reaction evidence="6 8">
        <text>[thioredoxin]-disulfide + L-methionine + H2O = L-methionine (S)-S-oxide + [thioredoxin]-dithiol</text>
        <dbReference type="Rhea" id="RHEA:19993"/>
        <dbReference type="Rhea" id="RHEA-COMP:10698"/>
        <dbReference type="Rhea" id="RHEA-COMP:10700"/>
        <dbReference type="ChEBI" id="CHEBI:15377"/>
        <dbReference type="ChEBI" id="CHEBI:29950"/>
        <dbReference type="ChEBI" id="CHEBI:50058"/>
        <dbReference type="ChEBI" id="CHEBI:57844"/>
        <dbReference type="ChEBI" id="CHEBI:58772"/>
        <dbReference type="EC" id="1.8.4.11"/>
    </reaction>
</comment>
<dbReference type="PANTHER" id="PTHR43774:SF1">
    <property type="entry name" value="PEPTIDE METHIONINE SULFOXIDE REDUCTASE MSRA 2"/>
    <property type="match status" value="1"/>
</dbReference>
<comment type="similarity">
    <text evidence="1 8">Belongs to the MsrA Met sulfoxide reductase family.</text>
</comment>
<evidence type="ECO:0000256" key="3">
    <source>
        <dbReference type="ARBA" id="ARBA00023268"/>
    </source>
</evidence>
<dbReference type="PANTHER" id="PTHR43774">
    <property type="entry name" value="PEPTIDE METHIONINE SULFOXIDE REDUCTASE"/>
    <property type="match status" value="1"/>
</dbReference>
<evidence type="ECO:0000256" key="7">
    <source>
        <dbReference type="HAMAP-Rule" id="MF_01400"/>
    </source>
</evidence>
<dbReference type="AlphaFoldDB" id="A0A544QWF5"/>
<organism evidence="10 11">
    <name type="scientific">Peptacetobacter hominis</name>
    <dbReference type="NCBI Taxonomy" id="2743610"/>
    <lineage>
        <taxon>Bacteria</taxon>
        <taxon>Bacillati</taxon>
        <taxon>Bacillota</taxon>
        <taxon>Clostridia</taxon>
        <taxon>Peptostreptococcales</taxon>
        <taxon>Peptostreptococcaceae</taxon>
        <taxon>Peptacetobacter</taxon>
    </lineage>
</organism>
<comment type="caution">
    <text evidence="10">The sequence shown here is derived from an EMBL/GenBank/DDBJ whole genome shotgun (WGS) entry which is preliminary data.</text>
</comment>
<protein>
    <recommendedName>
        <fullName evidence="7 8">Multifunctional fusion protein</fullName>
    </recommendedName>
    <domain>
        <recommendedName>
            <fullName evidence="8">Peptide methionine sulfoxide reductase MsrA</fullName>
            <shortName evidence="8">Protein-methionine-S-oxide reductase</shortName>
            <ecNumber evidence="8">1.8.4.11</ecNumber>
        </recommendedName>
        <alternativeName>
            <fullName evidence="8">Peptide-methionine (S)-S-oxide reductase</fullName>
            <shortName evidence="8">Peptide Met(O) reductase</shortName>
        </alternativeName>
    </domain>
    <domain>
        <recommendedName>
            <fullName evidence="7">Peptide methionine sulfoxide reductase MsrB</fullName>
            <ecNumber evidence="7">1.8.4.12</ecNumber>
        </recommendedName>
        <alternativeName>
            <fullName evidence="7">Peptide-methionine (R)-S-oxide reductase</fullName>
        </alternativeName>
    </domain>
</protein>
<feature type="active site" description="Nucleophile" evidence="7">
    <location>
        <position position="290"/>
    </location>
</feature>
<evidence type="ECO:0000313" key="11">
    <source>
        <dbReference type="Proteomes" id="UP000317863"/>
    </source>
</evidence>
<proteinExistence type="inferred from homology"/>
<comment type="similarity">
    <text evidence="7">Belongs to the MsrB Met sulfoxide reductase family.</text>
</comment>
<dbReference type="PROSITE" id="PS51790">
    <property type="entry name" value="MSRB"/>
    <property type="match status" value="1"/>
</dbReference>
<reference evidence="10 11" key="1">
    <citation type="submission" date="2019-02" db="EMBL/GenBank/DDBJ databases">
        <title>Peptostreptococcaceae bacterium ZHW00191 nov., a new bacterium isolated from the human gut.</title>
        <authorList>
            <person name="Zhou H.-W."/>
            <person name="Chen X.-J."/>
        </authorList>
    </citation>
    <scope>NUCLEOTIDE SEQUENCE [LARGE SCALE GENOMIC DNA]</scope>
    <source>
        <strain evidence="10 11">ZHW00191</strain>
    </source>
</reference>
<dbReference type="Proteomes" id="UP000317863">
    <property type="component" value="Unassembled WGS sequence"/>
</dbReference>
<dbReference type="GO" id="GO:0033743">
    <property type="term" value="F:peptide-methionine (R)-S-oxide reductase activity"/>
    <property type="evidence" value="ECO:0007669"/>
    <property type="project" value="UniProtKB-UniRule"/>
</dbReference>
<dbReference type="Gene3D" id="3.30.1060.10">
    <property type="entry name" value="Peptide methionine sulphoxide reductase MsrA"/>
    <property type="match status" value="1"/>
</dbReference>
<keyword evidence="3" id="KW-0511">Multifunctional enzyme</keyword>
<dbReference type="SUPFAM" id="SSF51316">
    <property type="entry name" value="Mss4-like"/>
    <property type="match status" value="1"/>
</dbReference>
<evidence type="ECO:0000256" key="1">
    <source>
        <dbReference type="ARBA" id="ARBA00005591"/>
    </source>
</evidence>
<feature type="domain" description="MsrB" evidence="9">
    <location>
        <begin position="178"/>
        <end position="301"/>
    </location>
</feature>
<dbReference type="FunFam" id="2.170.150.20:FF:000003">
    <property type="entry name" value="Peptide methionine sulfoxide reductase MsrB"/>
    <property type="match status" value="1"/>
</dbReference>
<dbReference type="HAMAP" id="MF_01400">
    <property type="entry name" value="MsrB"/>
    <property type="match status" value="1"/>
</dbReference>
<evidence type="ECO:0000256" key="6">
    <source>
        <dbReference type="ARBA" id="ARBA00048782"/>
    </source>
</evidence>
<accession>A0A544QWF5</accession>
<dbReference type="NCBIfam" id="TIGR00357">
    <property type="entry name" value="peptide-methionine (R)-S-oxide reductase MsrB"/>
    <property type="match status" value="1"/>
</dbReference>
<dbReference type="GO" id="GO:0008113">
    <property type="term" value="F:peptide-methionine (S)-S-oxide reductase activity"/>
    <property type="evidence" value="ECO:0007669"/>
    <property type="project" value="UniProtKB-UniRule"/>
</dbReference>
<evidence type="ECO:0000313" key="10">
    <source>
        <dbReference type="EMBL" id="TQQ85027.1"/>
    </source>
</evidence>
<dbReference type="EMBL" id="SGJB01000005">
    <property type="protein sequence ID" value="TQQ85027.1"/>
    <property type="molecule type" value="Genomic_DNA"/>
</dbReference>
<dbReference type="InterPro" id="IPR002569">
    <property type="entry name" value="Met_Sox_Rdtase_MsrA_dom"/>
</dbReference>
<dbReference type="EC" id="1.8.4.11" evidence="8"/>
<dbReference type="GO" id="GO:0033744">
    <property type="term" value="F:L-methionine:thioredoxin-disulfide S-oxidoreductase activity"/>
    <property type="evidence" value="ECO:0007669"/>
    <property type="project" value="RHEA"/>
</dbReference>
<dbReference type="InterPro" id="IPR002579">
    <property type="entry name" value="Met_Sox_Rdtase_MsrB_dom"/>
</dbReference>
<dbReference type="NCBIfam" id="TIGR00401">
    <property type="entry name" value="msrA"/>
    <property type="match status" value="1"/>
</dbReference>
<comment type="catalytic activity">
    <reaction evidence="4 8">
        <text>L-methionyl-[protein] + [thioredoxin]-disulfide + H2O = L-methionyl-(S)-S-oxide-[protein] + [thioredoxin]-dithiol</text>
        <dbReference type="Rhea" id="RHEA:14217"/>
        <dbReference type="Rhea" id="RHEA-COMP:10698"/>
        <dbReference type="Rhea" id="RHEA-COMP:10700"/>
        <dbReference type="Rhea" id="RHEA-COMP:12313"/>
        <dbReference type="Rhea" id="RHEA-COMP:12315"/>
        <dbReference type="ChEBI" id="CHEBI:15377"/>
        <dbReference type="ChEBI" id="CHEBI:16044"/>
        <dbReference type="ChEBI" id="CHEBI:29950"/>
        <dbReference type="ChEBI" id="CHEBI:44120"/>
        <dbReference type="ChEBI" id="CHEBI:50058"/>
        <dbReference type="EC" id="1.8.4.11"/>
    </reaction>
</comment>
<evidence type="ECO:0000259" key="9">
    <source>
        <dbReference type="PROSITE" id="PS51790"/>
    </source>
</evidence>
<dbReference type="Gene3D" id="2.170.150.20">
    <property type="entry name" value="Peptide methionine sulfoxide reductase"/>
    <property type="match status" value="1"/>
</dbReference>
<sequence>MIKKAVLAGGCFWCLVKPFENFDGIIDIKTGYTGGTTTNPTYKDVCSGIGGHYEAVEITFDDTFIKYEDILDIFFKQINPTDDGGQFVDRGPQYRPAIFFEDNSQKETAEKFIAKLESENIFEDSIVVSVLPLSEFYPAEENHQNYHKKQSAHYNIYYKNSGRYNFVKAFWDGSNPKRKHLKNILSDIQFEVTQNDMTECPFDNKYYNNEKAGIYVDIVGGEVLFSSTDKFDSGCGWPSFSKPVNKNSILERSDFSMGMIRTEVRSLKSNSHLGHVFDDGPEELGGLRYCINSASLRFIPVEDMEKEGYGEYLYLFNK</sequence>
<feature type="active site" evidence="8">
    <location>
        <position position="11"/>
    </location>
</feature>